<dbReference type="InterPro" id="IPR013597">
    <property type="entry name" value="Mat_intron_G2"/>
</dbReference>
<dbReference type="EC" id="2.7.7.49" evidence="3"/>
<evidence type="ECO:0000256" key="1">
    <source>
        <dbReference type="ARBA" id="ARBA00034120"/>
    </source>
</evidence>
<reference evidence="3" key="1">
    <citation type="submission" date="2021-10" db="EMBL/GenBank/DDBJ databases">
        <title>Collection of gut derived symbiotic bacterial strains cultured from healthy donors.</title>
        <authorList>
            <person name="Lin H."/>
            <person name="Littmann E."/>
            <person name="Kohout C."/>
            <person name="Pamer E.G."/>
        </authorList>
    </citation>
    <scope>NUCLEOTIDE SEQUENCE</scope>
    <source>
        <strain evidence="3">DFI.2.94</strain>
    </source>
</reference>
<dbReference type="AlphaFoldDB" id="A0AAP2VM71"/>
<accession>A0AAP2VM71</accession>
<dbReference type="Proteomes" id="UP001198806">
    <property type="component" value="Unassembled WGS sequence"/>
</dbReference>
<comment type="similarity">
    <text evidence="1">Belongs to the bacterial reverse transcriptase family.</text>
</comment>
<dbReference type="GO" id="GO:0003964">
    <property type="term" value="F:RNA-directed DNA polymerase activity"/>
    <property type="evidence" value="ECO:0007669"/>
    <property type="project" value="UniProtKB-KW"/>
</dbReference>
<keyword evidence="3" id="KW-0695">RNA-directed DNA polymerase</keyword>
<dbReference type="PANTHER" id="PTHR34047">
    <property type="entry name" value="NUCLEAR INTRON MATURASE 1, MITOCHONDRIAL-RELATED"/>
    <property type="match status" value="1"/>
</dbReference>
<dbReference type="RefSeq" id="WP_217775721.1">
    <property type="nucleotide sequence ID" value="NZ_JAHOOC010000030.1"/>
</dbReference>
<dbReference type="Pfam" id="PF08388">
    <property type="entry name" value="GIIM"/>
    <property type="match status" value="1"/>
</dbReference>
<dbReference type="NCBIfam" id="TIGR04416">
    <property type="entry name" value="group_II_RT_mat"/>
    <property type="match status" value="1"/>
</dbReference>
<dbReference type="PANTHER" id="PTHR34047:SF3">
    <property type="entry name" value="BLR2052 PROTEIN"/>
    <property type="match status" value="1"/>
</dbReference>
<organism evidence="3 4">
    <name type="scientific">Parabacteroides distasonis</name>
    <dbReference type="NCBI Taxonomy" id="823"/>
    <lineage>
        <taxon>Bacteria</taxon>
        <taxon>Pseudomonadati</taxon>
        <taxon>Bacteroidota</taxon>
        <taxon>Bacteroidia</taxon>
        <taxon>Bacteroidales</taxon>
        <taxon>Tannerellaceae</taxon>
        <taxon>Parabacteroides</taxon>
    </lineage>
</organism>
<keyword evidence="3" id="KW-0548">Nucleotidyltransferase</keyword>
<evidence type="ECO:0000313" key="4">
    <source>
        <dbReference type="Proteomes" id="UP001198806"/>
    </source>
</evidence>
<gene>
    <name evidence="3" type="primary">ltrA</name>
    <name evidence="3" type="ORF">LI194_19540</name>
</gene>
<feature type="domain" description="Reverse transcriptase" evidence="2">
    <location>
        <begin position="49"/>
        <end position="289"/>
    </location>
</feature>
<name>A0AAP2VM71_PARDI</name>
<dbReference type="Pfam" id="PF00078">
    <property type="entry name" value="RVT_1"/>
    <property type="match status" value="1"/>
</dbReference>
<dbReference type="CDD" id="cd01651">
    <property type="entry name" value="RT_G2_intron"/>
    <property type="match status" value="1"/>
</dbReference>
<dbReference type="InterPro" id="IPR030931">
    <property type="entry name" value="Group_II_RT_mat"/>
</dbReference>
<evidence type="ECO:0000313" key="3">
    <source>
        <dbReference type="EMBL" id="MCB6519977.1"/>
    </source>
</evidence>
<dbReference type="InterPro" id="IPR000477">
    <property type="entry name" value="RT_dom"/>
</dbReference>
<dbReference type="EMBL" id="JAJCNI010000033">
    <property type="protein sequence ID" value="MCB6519977.1"/>
    <property type="molecule type" value="Genomic_DNA"/>
</dbReference>
<sequence length="421" mass="49352">MQEAKPSQIDKRIIFEAFKKVKSNGGSPGIDGIEMSAYEQNLGSNFYRLWNRMSSGSYMPKAVKLVEILKSNGGKRPLGIPSVEDRIAQMAVVNVIEPLVEPYFHKDSFGYRPHRSAHDAIAKAERRCWKYAWVLDIDISKFFDTIDHGLLMKAVEKHIKTKWILLYIKRWLTVPYQGNDGAIVKRHMGVPQGSVIGPILANQFLHYTFDKWMSYKYPHVPFERYADDCVCHCGTLAQAEYIKDRLGERFAECKLTFNEEKTKIVFCKTSNRSSEHYHCTSFDYLGFTFRPRAAKDKRKNVLFTSYLPAISNKSESRIHETIKSWNLKRLHNRSLRFVAAYINDVVRGWISYYGKFGKTEFWKVMCHLNRSIAYWAKTKYKRLRRRGVISAHYWLAYIAQKEPNLFYHWQVGYIPYARQKK</sequence>
<evidence type="ECO:0000259" key="2">
    <source>
        <dbReference type="PROSITE" id="PS50878"/>
    </source>
</evidence>
<protein>
    <submittedName>
        <fullName evidence="3">Group II intron reverse transcriptase/maturase</fullName>
        <ecNumber evidence="3">2.7.7.49</ecNumber>
    </submittedName>
</protein>
<dbReference type="PROSITE" id="PS50878">
    <property type="entry name" value="RT_POL"/>
    <property type="match status" value="1"/>
</dbReference>
<comment type="caution">
    <text evidence="3">The sequence shown here is derived from an EMBL/GenBank/DDBJ whole genome shotgun (WGS) entry which is preliminary data.</text>
</comment>
<proteinExistence type="inferred from homology"/>
<dbReference type="InterPro" id="IPR051083">
    <property type="entry name" value="GrpII_Intron_Splice-Mob/Def"/>
</dbReference>
<keyword evidence="3" id="KW-0808">Transferase</keyword>